<protein>
    <submittedName>
        <fullName evidence="4">Sortase (Surface protein transpeptidase)</fullName>
    </submittedName>
</protein>
<keyword evidence="3" id="KW-0812">Transmembrane</keyword>
<organism evidence="4 5">
    <name type="scientific">Corynebacterium appendicis CIP 107643</name>
    <dbReference type="NCBI Taxonomy" id="1161099"/>
    <lineage>
        <taxon>Bacteria</taxon>
        <taxon>Bacillati</taxon>
        <taxon>Actinomycetota</taxon>
        <taxon>Actinomycetes</taxon>
        <taxon>Mycobacteriales</taxon>
        <taxon>Corynebacteriaceae</taxon>
        <taxon>Corynebacterium</taxon>
    </lineage>
</organism>
<evidence type="ECO:0000256" key="2">
    <source>
        <dbReference type="SAM" id="MobiDB-lite"/>
    </source>
</evidence>
<dbReference type="Pfam" id="PF04203">
    <property type="entry name" value="Sortase"/>
    <property type="match status" value="1"/>
</dbReference>
<dbReference type="InterPro" id="IPR042001">
    <property type="entry name" value="Sortase_F"/>
</dbReference>
<dbReference type="Gene3D" id="2.40.260.10">
    <property type="entry name" value="Sortase"/>
    <property type="match status" value="1"/>
</dbReference>
<accession>A0A1N7JK09</accession>
<dbReference type="InterPro" id="IPR023365">
    <property type="entry name" value="Sortase_dom-sf"/>
</dbReference>
<keyword evidence="5" id="KW-1185">Reference proteome</keyword>
<sequence length="256" mass="27132">MSTGIPNPDNPPEKDVSKRQPVDSSESNVATGRRRSRVPLILVAILVVLALIGAVALITRGGNEDTEGASEAPQPRLTSTAPEIIEDSYVDDTGQQEEELTPVPESHEDVNDIALQMSIGMAPVDLVGLTNEGALIPPEDVSRLGWYAASAIPGDPNAKGSTVITGHVNHQTQGQGFAYYFTQLEQGDEVSVLIDGTTHTYRVTKPPFRASKEGALPEEVNDSTGENKLVLITCGGEFVGGSLGYADNVFVIAEPI</sequence>
<dbReference type="RefSeq" id="WP_084560617.1">
    <property type="nucleotide sequence ID" value="NZ_CP046976.1"/>
</dbReference>
<keyword evidence="3" id="KW-0472">Membrane</keyword>
<proteinExistence type="predicted"/>
<name>A0A1N7JK09_9CORY</name>
<evidence type="ECO:0000313" key="4">
    <source>
        <dbReference type="EMBL" id="SIS49640.1"/>
    </source>
</evidence>
<feature type="region of interest" description="Disordered" evidence="2">
    <location>
        <begin position="1"/>
        <end position="31"/>
    </location>
</feature>
<feature type="compositionally biased region" description="Basic and acidic residues" evidence="2">
    <location>
        <begin position="11"/>
        <end position="21"/>
    </location>
</feature>
<dbReference type="SUPFAM" id="SSF63817">
    <property type="entry name" value="Sortase"/>
    <property type="match status" value="1"/>
</dbReference>
<gene>
    <name evidence="4" type="ORF">SAMN05444817_1097</name>
</gene>
<evidence type="ECO:0000313" key="5">
    <source>
        <dbReference type="Proteomes" id="UP000186292"/>
    </source>
</evidence>
<dbReference type="CDD" id="cd05829">
    <property type="entry name" value="Sortase_F"/>
    <property type="match status" value="1"/>
</dbReference>
<feature type="transmembrane region" description="Helical" evidence="3">
    <location>
        <begin position="38"/>
        <end position="58"/>
    </location>
</feature>
<dbReference type="EMBL" id="FTOF01000009">
    <property type="protein sequence ID" value="SIS49640.1"/>
    <property type="molecule type" value="Genomic_DNA"/>
</dbReference>
<evidence type="ECO:0000256" key="1">
    <source>
        <dbReference type="ARBA" id="ARBA00022801"/>
    </source>
</evidence>
<evidence type="ECO:0000256" key="3">
    <source>
        <dbReference type="SAM" id="Phobius"/>
    </source>
</evidence>
<dbReference type="InterPro" id="IPR005754">
    <property type="entry name" value="Sortase"/>
</dbReference>
<dbReference type="Proteomes" id="UP000186292">
    <property type="component" value="Unassembled WGS sequence"/>
</dbReference>
<dbReference type="STRING" id="1161099.SAMN05444817_1097"/>
<dbReference type="GO" id="GO:0016787">
    <property type="term" value="F:hydrolase activity"/>
    <property type="evidence" value="ECO:0007669"/>
    <property type="project" value="UniProtKB-KW"/>
</dbReference>
<dbReference type="AlphaFoldDB" id="A0A1N7JK09"/>
<keyword evidence="3" id="KW-1133">Transmembrane helix</keyword>
<keyword evidence="1" id="KW-0378">Hydrolase</keyword>
<reference evidence="5" key="1">
    <citation type="submission" date="2017-01" db="EMBL/GenBank/DDBJ databases">
        <authorList>
            <person name="Varghese N."/>
            <person name="Submissions S."/>
        </authorList>
    </citation>
    <scope>NUCLEOTIDE SEQUENCE [LARGE SCALE GENOMIC DNA]</scope>
    <source>
        <strain evidence="5">DSM 44531</strain>
    </source>
</reference>
<feature type="region of interest" description="Disordered" evidence="2">
    <location>
        <begin position="63"/>
        <end position="82"/>
    </location>
</feature>